<reference evidence="3" key="1">
    <citation type="journal article" date="2015" name="Proc. Natl. Acad. Sci. U.S.A.">
        <title>Genome sequencing of adzuki bean (Vigna angularis) provides insight into high starch and low fat accumulation and domestication.</title>
        <authorList>
            <person name="Yang K."/>
            <person name="Tian Z."/>
            <person name="Chen C."/>
            <person name="Luo L."/>
            <person name="Zhao B."/>
            <person name="Wang Z."/>
            <person name="Yu L."/>
            <person name="Li Y."/>
            <person name="Sun Y."/>
            <person name="Li W."/>
            <person name="Chen Y."/>
            <person name="Li Y."/>
            <person name="Zhang Y."/>
            <person name="Ai D."/>
            <person name="Zhao J."/>
            <person name="Shang C."/>
            <person name="Ma Y."/>
            <person name="Wu B."/>
            <person name="Wang M."/>
            <person name="Gao L."/>
            <person name="Sun D."/>
            <person name="Zhang P."/>
            <person name="Guo F."/>
            <person name="Wang W."/>
            <person name="Li Y."/>
            <person name="Wang J."/>
            <person name="Varshney R.K."/>
            <person name="Wang J."/>
            <person name="Ling H.Q."/>
            <person name="Wan P."/>
        </authorList>
    </citation>
    <scope>NUCLEOTIDE SEQUENCE</scope>
    <source>
        <strain evidence="3">cv. Jingnong 6</strain>
    </source>
</reference>
<dbReference type="AlphaFoldDB" id="A0A0L9V0U0"/>
<evidence type="ECO:0000256" key="1">
    <source>
        <dbReference type="SAM" id="MobiDB-lite"/>
    </source>
</evidence>
<protein>
    <submittedName>
        <fullName evidence="2">Uncharacterized protein</fullName>
    </submittedName>
</protein>
<evidence type="ECO:0000313" key="2">
    <source>
        <dbReference type="EMBL" id="KOM48653.1"/>
    </source>
</evidence>
<gene>
    <name evidence="2" type="ORF">LR48_Vigan07g235700</name>
</gene>
<evidence type="ECO:0000313" key="3">
    <source>
        <dbReference type="Proteomes" id="UP000053144"/>
    </source>
</evidence>
<feature type="region of interest" description="Disordered" evidence="1">
    <location>
        <begin position="145"/>
        <end position="170"/>
    </location>
</feature>
<feature type="compositionally biased region" description="Basic and acidic residues" evidence="1">
    <location>
        <begin position="159"/>
        <end position="170"/>
    </location>
</feature>
<dbReference type="EMBL" id="CM003377">
    <property type="protein sequence ID" value="KOM48653.1"/>
    <property type="molecule type" value="Genomic_DNA"/>
</dbReference>
<organism evidence="2 3">
    <name type="scientific">Phaseolus angularis</name>
    <name type="common">Azuki bean</name>
    <name type="synonym">Vigna angularis</name>
    <dbReference type="NCBI Taxonomy" id="3914"/>
    <lineage>
        <taxon>Eukaryota</taxon>
        <taxon>Viridiplantae</taxon>
        <taxon>Streptophyta</taxon>
        <taxon>Embryophyta</taxon>
        <taxon>Tracheophyta</taxon>
        <taxon>Spermatophyta</taxon>
        <taxon>Magnoliopsida</taxon>
        <taxon>eudicotyledons</taxon>
        <taxon>Gunneridae</taxon>
        <taxon>Pentapetalae</taxon>
        <taxon>rosids</taxon>
        <taxon>fabids</taxon>
        <taxon>Fabales</taxon>
        <taxon>Fabaceae</taxon>
        <taxon>Papilionoideae</taxon>
        <taxon>50 kb inversion clade</taxon>
        <taxon>NPAAA clade</taxon>
        <taxon>indigoferoid/millettioid clade</taxon>
        <taxon>Phaseoleae</taxon>
        <taxon>Vigna</taxon>
    </lineage>
</organism>
<dbReference type="Gramene" id="KOM48653">
    <property type="protein sequence ID" value="KOM48653"/>
    <property type="gene ID" value="LR48_Vigan07g235700"/>
</dbReference>
<sequence>MASNMSSYASSCIRALISSPSSKPKSDLLQEELIRPLLEITDQPLRTRERSTVKSSERVEEEVELEEAPMIGADRHDNKHNRMGGDRTSTKPKGFNVRGSVGGVRVWKVLRRGEEGIGVCQGGDNRQREWVVVRFRENGEGAAINRGEGGYSSVVNRRSKPDEECVKRLD</sequence>
<feature type="compositionally biased region" description="Basic and acidic residues" evidence="1">
    <location>
        <begin position="45"/>
        <end position="58"/>
    </location>
</feature>
<name>A0A0L9V0U0_PHAAN</name>
<accession>A0A0L9V0U0</accession>
<feature type="region of interest" description="Disordered" evidence="1">
    <location>
        <begin position="44"/>
        <end position="97"/>
    </location>
</feature>
<proteinExistence type="predicted"/>
<dbReference type="Proteomes" id="UP000053144">
    <property type="component" value="Chromosome 7"/>
</dbReference>